<reference evidence="3" key="1">
    <citation type="journal article" date="2014" name="Front. Microbiol.">
        <title>High frequency of phylogenetically diverse reductive dehalogenase-homologous genes in deep subseafloor sedimentary metagenomes.</title>
        <authorList>
            <person name="Kawai M."/>
            <person name="Futagami T."/>
            <person name="Toyoda A."/>
            <person name="Takaki Y."/>
            <person name="Nishi S."/>
            <person name="Hori S."/>
            <person name="Arai W."/>
            <person name="Tsubouchi T."/>
            <person name="Morono Y."/>
            <person name="Uchiyama I."/>
            <person name="Ito T."/>
            <person name="Fujiyama A."/>
            <person name="Inagaki F."/>
            <person name="Takami H."/>
        </authorList>
    </citation>
    <scope>NUCLEOTIDE SEQUENCE</scope>
    <source>
        <strain evidence="3">Expedition CK06-06</strain>
    </source>
</reference>
<feature type="non-terminal residue" evidence="3">
    <location>
        <position position="1"/>
    </location>
</feature>
<proteinExistence type="predicted"/>
<dbReference type="Gene3D" id="3.40.50.720">
    <property type="entry name" value="NAD(P)-binding Rossmann-like Domain"/>
    <property type="match status" value="1"/>
</dbReference>
<dbReference type="Pfam" id="PF01408">
    <property type="entry name" value="GFO_IDH_MocA"/>
    <property type="match status" value="1"/>
</dbReference>
<dbReference type="PANTHER" id="PTHR43377:SF6">
    <property type="entry name" value="GFO_IDH_MOCA-LIKE OXIDOREDUCTASE N-TERMINAL DOMAIN-CONTAINING PROTEIN"/>
    <property type="match status" value="1"/>
</dbReference>
<evidence type="ECO:0000259" key="1">
    <source>
        <dbReference type="Pfam" id="PF01408"/>
    </source>
</evidence>
<evidence type="ECO:0000313" key="3">
    <source>
        <dbReference type="EMBL" id="GAG25163.1"/>
    </source>
</evidence>
<dbReference type="SUPFAM" id="SSF55347">
    <property type="entry name" value="Glyceraldehyde-3-phosphate dehydrogenase-like, C-terminal domain"/>
    <property type="match status" value="1"/>
</dbReference>
<protein>
    <submittedName>
        <fullName evidence="3">Uncharacterized protein</fullName>
    </submittedName>
</protein>
<gene>
    <name evidence="3" type="ORF">S01H1_59135</name>
</gene>
<dbReference type="InterPro" id="IPR051450">
    <property type="entry name" value="Gfo/Idh/MocA_Oxidoreductases"/>
</dbReference>
<feature type="domain" description="GFO/IDH/MocA-like oxidoreductase" evidence="2">
    <location>
        <begin position="85"/>
        <end position="191"/>
    </location>
</feature>
<dbReference type="PANTHER" id="PTHR43377">
    <property type="entry name" value="BILIVERDIN REDUCTASE A"/>
    <property type="match status" value="1"/>
</dbReference>
<dbReference type="EMBL" id="BARS01038661">
    <property type="protein sequence ID" value="GAG25163.1"/>
    <property type="molecule type" value="Genomic_DNA"/>
</dbReference>
<dbReference type="Pfam" id="PF22725">
    <property type="entry name" value="GFO_IDH_MocA_C3"/>
    <property type="match status" value="1"/>
</dbReference>
<dbReference type="InterPro" id="IPR055170">
    <property type="entry name" value="GFO_IDH_MocA-like_dom"/>
</dbReference>
<comment type="caution">
    <text evidence="3">The sequence shown here is derived from an EMBL/GenBank/DDBJ whole genome shotgun (WGS) entry which is preliminary data.</text>
</comment>
<feature type="domain" description="Gfo/Idh/MocA-like oxidoreductase N-terminal" evidence="1">
    <location>
        <begin position="8"/>
        <end position="75"/>
    </location>
</feature>
<organism evidence="3">
    <name type="scientific">marine sediment metagenome</name>
    <dbReference type="NCBI Taxonomy" id="412755"/>
    <lineage>
        <taxon>unclassified sequences</taxon>
        <taxon>metagenomes</taxon>
        <taxon>ecological metagenomes</taxon>
    </lineage>
</organism>
<dbReference type="AlphaFoldDB" id="X0WKZ1"/>
<dbReference type="Gene3D" id="3.30.360.10">
    <property type="entry name" value="Dihydrodipicolinate Reductase, domain 2"/>
    <property type="match status" value="1"/>
</dbReference>
<dbReference type="InterPro" id="IPR000683">
    <property type="entry name" value="Gfo/Idh/MocA-like_OxRdtase_N"/>
</dbReference>
<evidence type="ECO:0000259" key="2">
    <source>
        <dbReference type="Pfam" id="PF22725"/>
    </source>
</evidence>
<dbReference type="InterPro" id="IPR036291">
    <property type="entry name" value="NAD(P)-bd_dom_sf"/>
</dbReference>
<name>X0WKZ1_9ZZZZ</name>
<sequence length="256" mass="29069">PDIAISYDYRELLKNPEIKAVVIATPAVAHYPLAKEALLSNKDVFVEKPLALNYGEGEELVSIAQEKDNILMVGHILEYHPAIIKLKELVNNGELGNIKYIYSNRLNLGKFRTEENILWSFAPHDISIVLDLLEEMPEEVSAHGANYLEPNISDVTVTTMTFPSGVKAHIFVSWLHPYKEQKLVVIGGKKMVMFDDLGSNGKLFLYNHKIDWIERIPVPRPEDAQPLEVEEKEPLRAECEHFIDCIISRKLPRTDG</sequence>
<dbReference type="SUPFAM" id="SSF51735">
    <property type="entry name" value="NAD(P)-binding Rossmann-fold domains"/>
    <property type="match status" value="1"/>
</dbReference>
<dbReference type="GO" id="GO:0000166">
    <property type="term" value="F:nucleotide binding"/>
    <property type="evidence" value="ECO:0007669"/>
    <property type="project" value="InterPro"/>
</dbReference>
<accession>X0WKZ1</accession>
<feature type="non-terminal residue" evidence="3">
    <location>
        <position position="256"/>
    </location>
</feature>